<dbReference type="PROSITE" id="PS50188">
    <property type="entry name" value="B302_SPRY"/>
    <property type="match status" value="1"/>
</dbReference>
<dbReference type="CDD" id="cd05713">
    <property type="entry name" value="IgV_MOG_like"/>
    <property type="match status" value="1"/>
</dbReference>
<dbReference type="AlphaFoldDB" id="A0A8C4WIU6"/>
<keyword evidence="4" id="KW-0732">Signal</keyword>
<evidence type="ECO:0000313" key="12">
    <source>
        <dbReference type="Proteomes" id="UP000694390"/>
    </source>
</evidence>
<evidence type="ECO:0000256" key="1">
    <source>
        <dbReference type="ARBA" id="ARBA00004479"/>
    </source>
</evidence>
<sequence length="422" mass="47391">LMQGALLLSQFTVAGPGHPVIASLGGEAVLPCHLSPRMSTENMEVRWFRSQFSLAVLLYHDGQDEYGEQMPEYRERTELLRDHITNMSFSLRIRNIRLSDNGQYKCFFSPVSFISSVGLGSAPVISVEGHQDGGIQIVCRSVGWYPQPKAQWSDLRGQILPSASEKIIQEANGLFQAEISPLSLCPAFILHVFAPKSMALSLAELFFPRVSCWMMALGVILVVLIPLASYCFWRQHRAKERERERDLKKKTTMRSPCCILRLINLFGRKLLWARTTSSDAWSEKYRSRYKYTAHEKMGVALPSGRSRFDPCVCVLGTEGFTSGKRYWEVEGKFTLTPEDGYWAVWLTGGEYEAPTSPSTPLPMSTRPSQVGIFLDYEVGEVSFYNVTDRSHLFTFTGSFSRTLHPYFCPGLNSGGTNATGPS</sequence>
<dbReference type="SUPFAM" id="SSF49899">
    <property type="entry name" value="Concanavalin A-like lectins/glucanases"/>
    <property type="match status" value="1"/>
</dbReference>
<dbReference type="SMART" id="SM00409">
    <property type="entry name" value="IG"/>
    <property type="match status" value="1"/>
</dbReference>
<dbReference type="SMART" id="SM00406">
    <property type="entry name" value="IGv"/>
    <property type="match status" value="1"/>
</dbReference>
<dbReference type="InterPro" id="IPR003877">
    <property type="entry name" value="SPRY_dom"/>
</dbReference>
<evidence type="ECO:0000313" key="11">
    <source>
        <dbReference type="Ensembl" id="ENSGEVP00005015714.1"/>
    </source>
</evidence>
<dbReference type="InterPro" id="IPR013320">
    <property type="entry name" value="ConA-like_dom_sf"/>
</dbReference>
<feature type="transmembrane region" description="Helical" evidence="8">
    <location>
        <begin position="213"/>
        <end position="233"/>
    </location>
</feature>
<keyword evidence="5 8" id="KW-1133">Transmembrane helix</keyword>
<keyword evidence="12" id="KW-1185">Reference proteome</keyword>
<dbReference type="InterPro" id="IPR053896">
    <property type="entry name" value="BTN3A2-like_Ig-C"/>
</dbReference>
<dbReference type="Proteomes" id="UP000694390">
    <property type="component" value="Chromosome 15"/>
</dbReference>
<protein>
    <recommendedName>
        <fullName evidence="13">Ig-like domain-containing protein</fullName>
    </recommendedName>
</protein>
<feature type="domain" description="B30.2/SPRY" evidence="9">
    <location>
        <begin position="232"/>
        <end position="422"/>
    </location>
</feature>
<dbReference type="GeneTree" id="ENSGT01120000271914"/>
<comment type="similarity">
    <text evidence="2">Belongs to the immunoglobulin superfamily. BTN/MOG family.</text>
</comment>
<reference evidence="11" key="2">
    <citation type="submission" date="2025-08" db="UniProtKB">
        <authorList>
            <consortium name="Ensembl"/>
        </authorList>
    </citation>
    <scope>IDENTIFICATION</scope>
</reference>
<dbReference type="InterPro" id="IPR007110">
    <property type="entry name" value="Ig-like_dom"/>
</dbReference>
<comment type="subcellular location">
    <subcellularLocation>
        <location evidence="1">Membrane</location>
        <topology evidence="1">Single-pass type I membrane protein</topology>
    </subcellularLocation>
</comment>
<dbReference type="InterPro" id="IPR001870">
    <property type="entry name" value="B30.2/SPRY"/>
</dbReference>
<reference evidence="11" key="1">
    <citation type="submission" date="2019-06" db="EMBL/GenBank/DDBJ databases">
        <title>G10K-VGP Goodes thornscrub tortoise genome, primary haplotype.</title>
        <authorList>
            <person name="Murphy B."/>
            <person name="Edwards T."/>
            <person name="Rhie A."/>
            <person name="Koren S."/>
            <person name="Phillippy A."/>
            <person name="Fedrigo O."/>
            <person name="Haase B."/>
            <person name="Mountcastle J."/>
            <person name="Lewin H."/>
            <person name="Damas J."/>
            <person name="Howe K."/>
            <person name="Formenti G."/>
            <person name="Myers G."/>
            <person name="Durbin R."/>
            <person name="Jarvis E.D."/>
        </authorList>
    </citation>
    <scope>NUCLEOTIDE SEQUENCE [LARGE SCALE GENOMIC DNA]</scope>
</reference>
<dbReference type="PANTHER" id="PTHR24100">
    <property type="entry name" value="BUTYROPHILIN"/>
    <property type="match status" value="1"/>
</dbReference>
<organism evidence="11 12">
    <name type="scientific">Gopherus evgoodei</name>
    <name type="common">Goodes thornscrub tortoise</name>
    <dbReference type="NCBI Taxonomy" id="1825980"/>
    <lineage>
        <taxon>Eukaryota</taxon>
        <taxon>Metazoa</taxon>
        <taxon>Chordata</taxon>
        <taxon>Craniata</taxon>
        <taxon>Vertebrata</taxon>
        <taxon>Euteleostomi</taxon>
        <taxon>Archelosauria</taxon>
        <taxon>Testudinata</taxon>
        <taxon>Testudines</taxon>
        <taxon>Cryptodira</taxon>
        <taxon>Durocryptodira</taxon>
        <taxon>Testudinoidea</taxon>
        <taxon>Testudinidae</taxon>
        <taxon>Gopherus</taxon>
    </lineage>
</organism>
<dbReference type="Pfam" id="PF07686">
    <property type="entry name" value="V-set"/>
    <property type="match status" value="1"/>
</dbReference>
<dbReference type="PROSITE" id="PS50835">
    <property type="entry name" value="IG_LIKE"/>
    <property type="match status" value="1"/>
</dbReference>
<dbReference type="Gene3D" id="2.60.40.10">
    <property type="entry name" value="Immunoglobulins"/>
    <property type="match status" value="2"/>
</dbReference>
<dbReference type="SMART" id="SM00449">
    <property type="entry name" value="SPRY"/>
    <property type="match status" value="1"/>
</dbReference>
<feature type="domain" description="Ig-like" evidence="10">
    <location>
        <begin position="25"/>
        <end position="106"/>
    </location>
</feature>
<dbReference type="Pfam" id="PF00622">
    <property type="entry name" value="SPRY"/>
    <property type="match status" value="1"/>
</dbReference>
<dbReference type="InterPro" id="IPR013106">
    <property type="entry name" value="Ig_V-set"/>
</dbReference>
<dbReference type="InterPro" id="IPR043136">
    <property type="entry name" value="B30.2/SPRY_sf"/>
</dbReference>
<keyword evidence="6 8" id="KW-0472">Membrane</keyword>
<dbReference type="InterPro" id="IPR003599">
    <property type="entry name" value="Ig_sub"/>
</dbReference>
<proteinExistence type="inferred from homology"/>
<evidence type="ECO:0000256" key="8">
    <source>
        <dbReference type="SAM" id="Phobius"/>
    </source>
</evidence>
<dbReference type="GO" id="GO:0001817">
    <property type="term" value="P:regulation of cytokine production"/>
    <property type="evidence" value="ECO:0007669"/>
    <property type="project" value="TreeGrafter"/>
</dbReference>
<evidence type="ECO:0000256" key="6">
    <source>
        <dbReference type="ARBA" id="ARBA00023136"/>
    </source>
</evidence>
<accession>A0A8C4WIU6</accession>
<evidence type="ECO:0008006" key="13">
    <source>
        <dbReference type="Google" id="ProtNLM"/>
    </source>
</evidence>
<dbReference type="GO" id="GO:0009897">
    <property type="term" value="C:external side of plasma membrane"/>
    <property type="evidence" value="ECO:0007669"/>
    <property type="project" value="TreeGrafter"/>
</dbReference>
<dbReference type="InterPro" id="IPR036179">
    <property type="entry name" value="Ig-like_dom_sf"/>
</dbReference>
<keyword evidence="7" id="KW-0393">Immunoglobulin domain</keyword>
<keyword evidence="3 8" id="KW-0812">Transmembrane</keyword>
<evidence type="ECO:0000256" key="2">
    <source>
        <dbReference type="ARBA" id="ARBA00007591"/>
    </source>
</evidence>
<name>A0A8C4WIU6_9SAUR</name>
<evidence type="ECO:0000256" key="5">
    <source>
        <dbReference type="ARBA" id="ARBA00022989"/>
    </source>
</evidence>
<dbReference type="SUPFAM" id="SSF48726">
    <property type="entry name" value="Immunoglobulin"/>
    <property type="match status" value="1"/>
</dbReference>
<dbReference type="Ensembl" id="ENSGEVT00005016515.1">
    <property type="protein sequence ID" value="ENSGEVP00005015714.1"/>
    <property type="gene ID" value="ENSGEVG00005010854.1"/>
</dbReference>
<evidence type="ECO:0000256" key="3">
    <source>
        <dbReference type="ARBA" id="ARBA00022692"/>
    </source>
</evidence>
<dbReference type="Gene3D" id="2.60.120.920">
    <property type="match status" value="2"/>
</dbReference>
<dbReference type="GO" id="GO:0005102">
    <property type="term" value="F:signaling receptor binding"/>
    <property type="evidence" value="ECO:0007669"/>
    <property type="project" value="TreeGrafter"/>
</dbReference>
<evidence type="ECO:0000256" key="7">
    <source>
        <dbReference type="ARBA" id="ARBA00023319"/>
    </source>
</evidence>
<dbReference type="Pfam" id="PF22705">
    <property type="entry name" value="C2-set_3"/>
    <property type="match status" value="1"/>
</dbReference>
<evidence type="ECO:0000259" key="9">
    <source>
        <dbReference type="PROSITE" id="PS50188"/>
    </source>
</evidence>
<dbReference type="FunFam" id="2.60.40.10:FF:000088">
    <property type="entry name" value="Butyrophilin subfamily 1 member A1"/>
    <property type="match status" value="1"/>
</dbReference>
<dbReference type="GO" id="GO:0050852">
    <property type="term" value="P:T cell receptor signaling pathway"/>
    <property type="evidence" value="ECO:0007669"/>
    <property type="project" value="TreeGrafter"/>
</dbReference>
<evidence type="ECO:0000256" key="4">
    <source>
        <dbReference type="ARBA" id="ARBA00022729"/>
    </source>
</evidence>
<reference evidence="11" key="3">
    <citation type="submission" date="2025-09" db="UniProtKB">
        <authorList>
            <consortium name="Ensembl"/>
        </authorList>
    </citation>
    <scope>IDENTIFICATION</scope>
</reference>
<evidence type="ECO:0000259" key="10">
    <source>
        <dbReference type="PROSITE" id="PS50835"/>
    </source>
</evidence>
<dbReference type="FunFam" id="2.60.40.10:FF:000208">
    <property type="entry name" value="Butyrophilin subfamily 1 member A1"/>
    <property type="match status" value="1"/>
</dbReference>
<dbReference type="InterPro" id="IPR013783">
    <property type="entry name" value="Ig-like_fold"/>
</dbReference>
<dbReference type="PANTHER" id="PTHR24100:SF149">
    <property type="entry name" value="BG-LIKE ANTIGEN 1-RELATED"/>
    <property type="match status" value="1"/>
</dbReference>
<dbReference type="InterPro" id="IPR050504">
    <property type="entry name" value="IgSF_BTN/MOG"/>
</dbReference>